<dbReference type="InterPro" id="IPR036095">
    <property type="entry name" value="PTS_EIIB-like_sf"/>
</dbReference>
<dbReference type="Pfam" id="PF08279">
    <property type="entry name" value="HTH_11"/>
    <property type="match status" value="1"/>
</dbReference>
<evidence type="ECO:0000313" key="10">
    <source>
        <dbReference type="Proteomes" id="UP000016658"/>
    </source>
</evidence>
<dbReference type="InterPro" id="IPR016152">
    <property type="entry name" value="PTrfase/Anion_transptr"/>
</dbReference>
<keyword evidence="4" id="KW-0238">DNA-binding</keyword>
<dbReference type="PROSITE" id="PS51372">
    <property type="entry name" value="PRD_2"/>
    <property type="match status" value="2"/>
</dbReference>
<dbReference type="Pfam" id="PF00874">
    <property type="entry name" value="PRD"/>
    <property type="match status" value="2"/>
</dbReference>
<keyword evidence="5" id="KW-0010">Activator</keyword>
<dbReference type="Gene3D" id="3.40.930.10">
    <property type="entry name" value="Mannitol-specific EII, Chain A"/>
    <property type="match status" value="1"/>
</dbReference>
<dbReference type="InterPro" id="IPR050661">
    <property type="entry name" value="BglG_antiterminators"/>
</dbReference>
<dbReference type="HOGENOM" id="CLU_013442_5_1_9"/>
<dbReference type="InterPro" id="IPR011608">
    <property type="entry name" value="PRD"/>
</dbReference>
<feature type="domain" description="PTS EIIA type-2" evidence="7">
    <location>
        <begin position="478"/>
        <end position="617"/>
    </location>
</feature>
<keyword evidence="6" id="KW-0804">Transcription</keyword>
<dbReference type="InterPro" id="IPR036388">
    <property type="entry name" value="WH-like_DNA-bd_sf"/>
</dbReference>
<gene>
    <name evidence="9" type="ORF">HMPREF0367_00990</name>
</gene>
<dbReference type="Pfam" id="PF05043">
    <property type="entry name" value="Mga"/>
    <property type="match status" value="1"/>
</dbReference>
<evidence type="ECO:0000259" key="8">
    <source>
        <dbReference type="PROSITE" id="PS51372"/>
    </source>
</evidence>
<dbReference type="InterPro" id="IPR018356">
    <property type="entry name" value="Tscrpt_reg_HTH_DeoR_CS"/>
</dbReference>
<name>U2P4V7_9FIRM</name>
<dbReference type="CDD" id="cd05568">
    <property type="entry name" value="PTS_IIB_bgl_like"/>
    <property type="match status" value="1"/>
</dbReference>
<evidence type="ECO:0000256" key="6">
    <source>
        <dbReference type="ARBA" id="ARBA00023163"/>
    </source>
</evidence>
<evidence type="ECO:0000256" key="2">
    <source>
        <dbReference type="ARBA" id="ARBA00022737"/>
    </source>
</evidence>
<dbReference type="PANTHER" id="PTHR30185:SF13">
    <property type="entry name" value="LICABCH OPERON REGULATOR-RELATED"/>
    <property type="match status" value="1"/>
</dbReference>
<dbReference type="PANTHER" id="PTHR30185">
    <property type="entry name" value="CRYPTIC BETA-GLUCOSIDE BGL OPERON ANTITERMINATOR"/>
    <property type="match status" value="1"/>
</dbReference>
<dbReference type="PROSITE" id="PS00894">
    <property type="entry name" value="HTH_DEOR_1"/>
    <property type="match status" value="1"/>
</dbReference>
<sequence length="619" mass="71727">MLTQREKNILHFLDGKGYCRAKQIGSVVGVSEKTIRNDILSINYKLDNIAFITSKPNSGYCLEIKDEKNFEKALNECEPDLPSTPEQRIDYIIKLFLTENRYIKTEEIANMLYQSTSTISTDLKEVRKTLQNYHLSLKTKPKYGMILKGEEKHLRELESDILHKKNESSDDQNHDIIAQILREVTESYNFQISEFAFNNLVIHLVVTIDRIKQGKTITFPSNYYNDLQNKLEYTIAKDIASRINKKLKIELPDSECAYISMHLLGKKLQNDQENTIIPQEYNMLVQKLLTELSQEYQINFTKDLNLQLALTLHLIPLSYRLKYDLRMENPLLESIKNNYPHAYIIAKSLANGLSKAFDKELSPDEIGYLALHINLSMEKEFINIRKKNIILVCATGKGTAKLLEYQYRQKFGNWINQLICCDVTGLKHQDFTDIDFIFTTVPIYDSVPVPVIETGFILDQNETIRIEQNIDDMSSVSTYFPKDLFFSNLDLHTQKEVITFLIQKASTLYTLPNDFEEMIWKREKIFSTAFDNYVALPHPYKPCTKETFASVAVLQKPILWNDKSVKIVFLISLSKDNDANIQTFYGKLSKVLVNSSLLEQLIKNPTYDFLIQTLNQIKL</sequence>
<accession>U2P4V7</accession>
<dbReference type="GO" id="GO:0003700">
    <property type="term" value="F:DNA-binding transcription factor activity"/>
    <property type="evidence" value="ECO:0007669"/>
    <property type="project" value="InterPro"/>
</dbReference>
<dbReference type="Pfam" id="PF00359">
    <property type="entry name" value="PTS_EIIA_2"/>
    <property type="match status" value="1"/>
</dbReference>
<dbReference type="SUPFAM" id="SSF55804">
    <property type="entry name" value="Phoshotransferase/anion transport protein"/>
    <property type="match status" value="1"/>
</dbReference>
<evidence type="ECO:0000256" key="5">
    <source>
        <dbReference type="ARBA" id="ARBA00023159"/>
    </source>
</evidence>
<dbReference type="Gene3D" id="1.10.1790.10">
    <property type="entry name" value="PRD domain"/>
    <property type="match status" value="2"/>
</dbReference>
<proteinExistence type="predicted"/>
<keyword evidence="1" id="KW-0808">Transferase</keyword>
<keyword evidence="3" id="KW-0805">Transcription regulation</keyword>
<evidence type="ECO:0000256" key="4">
    <source>
        <dbReference type="ARBA" id="ARBA00023125"/>
    </source>
</evidence>
<reference evidence="9 10" key="1">
    <citation type="submission" date="2013-06" db="EMBL/GenBank/DDBJ databases">
        <authorList>
            <person name="Weinstock G."/>
            <person name="Sodergren E."/>
            <person name="Lobos E.A."/>
            <person name="Fulton L."/>
            <person name="Fulton R."/>
            <person name="Courtney L."/>
            <person name="Fronick C."/>
            <person name="O'Laughlin M."/>
            <person name="Godfrey J."/>
            <person name="Wilson R.M."/>
            <person name="Miner T."/>
            <person name="Farmer C."/>
            <person name="Delehaunty K."/>
            <person name="Cordes M."/>
            <person name="Minx P."/>
            <person name="Tomlinson C."/>
            <person name="Chen J."/>
            <person name="Wollam A."/>
            <person name="Pepin K.H."/>
            <person name="Bhonagiri V."/>
            <person name="Zhang X."/>
            <person name="Warren W."/>
            <person name="Mitreva M."/>
            <person name="Mardis E.R."/>
            <person name="Wilson R.K."/>
        </authorList>
    </citation>
    <scope>NUCLEOTIDE SEQUENCE [LARGE SCALE GENOMIC DNA]</scope>
    <source>
        <strain evidence="9 10">ATCC 27803</strain>
    </source>
</reference>
<dbReference type="InterPro" id="IPR002178">
    <property type="entry name" value="PTS_EIIA_type-2_dom"/>
</dbReference>
<feature type="domain" description="PRD" evidence="8">
    <location>
        <begin position="168"/>
        <end position="273"/>
    </location>
</feature>
<dbReference type="Gene3D" id="3.40.50.2300">
    <property type="match status" value="1"/>
</dbReference>
<dbReference type="OrthoDB" id="3175596at2"/>
<dbReference type="RefSeq" id="WP_035402668.1">
    <property type="nucleotide sequence ID" value="NZ_KI271019.1"/>
</dbReference>
<dbReference type="AlphaFoldDB" id="U2P4V7"/>
<dbReference type="EMBL" id="AWVI01000041">
    <property type="protein sequence ID" value="ERK45495.1"/>
    <property type="molecule type" value="Genomic_DNA"/>
</dbReference>
<dbReference type="GO" id="GO:0008982">
    <property type="term" value="F:protein-N(PI)-phosphohistidine-sugar phosphotransferase activity"/>
    <property type="evidence" value="ECO:0007669"/>
    <property type="project" value="InterPro"/>
</dbReference>
<dbReference type="SUPFAM" id="SSF63520">
    <property type="entry name" value="PTS-regulatory domain, PRD"/>
    <property type="match status" value="2"/>
</dbReference>
<evidence type="ECO:0000256" key="3">
    <source>
        <dbReference type="ARBA" id="ARBA00023015"/>
    </source>
</evidence>
<dbReference type="SUPFAM" id="SSF52794">
    <property type="entry name" value="PTS system IIB component-like"/>
    <property type="match status" value="1"/>
</dbReference>
<evidence type="ECO:0000256" key="1">
    <source>
        <dbReference type="ARBA" id="ARBA00022679"/>
    </source>
</evidence>
<feature type="domain" description="PRD" evidence="8">
    <location>
        <begin position="276"/>
        <end position="383"/>
    </location>
</feature>
<dbReference type="GO" id="GO:0003677">
    <property type="term" value="F:DNA binding"/>
    <property type="evidence" value="ECO:0007669"/>
    <property type="project" value="UniProtKB-KW"/>
</dbReference>
<organism evidence="9 10">
    <name type="scientific">Faecalitalea cylindroides ATCC 27803</name>
    <dbReference type="NCBI Taxonomy" id="649755"/>
    <lineage>
        <taxon>Bacteria</taxon>
        <taxon>Bacillati</taxon>
        <taxon>Bacillota</taxon>
        <taxon>Erysipelotrichia</taxon>
        <taxon>Erysipelotrichales</taxon>
        <taxon>Erysipelotrichaceae</taxon>
        <taxon>Faecalitalea</taxon>
    </lineage>
</organism>
<dbReference type="PROSITE" id="PS51094">
    <property type="entry name" value="PTS_EIIA_TYPE_2"/>
    <property type="match status" value="1"/>
</dbReference>
<keyword evidence="2" id="KW-0677">Repeat</keyword>
<dbReference type="Proteomes" id="UP000016658">
    <property type="component" value="Unassembled WGS sequence"/>
</dbReference>
<dbReference type="InterPro" id="IPR013196">
    <property type="entry name" value="HTH_11"/>
</dbReference>
<protein>
    <submittedName>
        <fullName evidence="9">PRD domain protein</fullName>
    </submittedName>
</protein>
<dbReference type="InterPro" id="IPR007737">
    <property type="entry name" value="Mga_HTH"/>
</dbReference>
<evidence type="ECO:0000313" key="9">
    <source>
        <dbReference type="EMBL" id="ERK45495.1"/>
    </source>
</evidence>
<evidence type="ECO:0000259" key="7">
    <source>
        <dbReference type="PROSITE" id="PS51094"/>
    </source>
</evidence>
<dbReference type="Gene3D" id="1.10.10.10">
    <property type="entry name" value="Winged helix-like DNA-binding domain superfamily/Winged helix DNA-binding domain"/>
    <property type="match status" value="2"/>
</dbReference>
<comment type="caution">
    <text evidence="9">The sequence shown here is derived from an EMBL/GenBank/DDBJ whole genome shotgun (WGS) entry which is preliminary data.</text>
</comment>
<dbReference type="GO" id="GO:0009401">
    <property type="term" value="P:phosphoenolpyruvate-dependent sugar phosphotransferase system"/>
    <property type="evidence" value="ECO:0007669"/>
    <property type="project" value="InterPro"/>
</dbReference>
<dbReference type="InterPro" id="IPR036634">
    <property type="entry name" value="PRD_sf"/>
</dbReference>